<name>A0ABV5PRU1_9ACTN</name>
<dbReference type="RefSeq" id="WP_346126140.1">
    <property type="nucleotide sequence ID" value="NZ_BAAAXC010000015.1"/>
</dbReference>
<evidence type="ECO:0000313" key="1">
    <source>
        <dbReference type="EMBL" id="MFB9525473.1"/>
    </source>
</evidence>
<evidence type="ECO:0000313" key="2">
    <source>
        <dbReference type="Proteomes" id="UP001589646"/>
    </source>
</evidence>
<dbReference type="EMBL" id="JBHMCE010000001">
    <property type="protein sequence ID" value="MFB9525473.1"/>
    <property type="molecule type" value="Genomic_DNA"/>
</dbReference>
<keyword evidence="2" id="KW-1185">Reference proteome</keyword>
<proteinExistence type="predicted"/>
<organism evidence="1 2">
    <name type="scientific">Nonomuraea roseola</name>
    <dbReference type="NCBI Taxonomy" id="46179"/>
    <lineage>
        <taxon>Bacteria</taxon>
        <taxon>Bacillati</taxon>
        <taxon>Actinomycetota</taxon>
        <taxon>Actinomycetes</taxon>
        <taxon>Streptosporangiales</taxon>
        <taxon>Streptosporangiaceae</taxon>
        <taxon>Nonomuraea</taxon>
    </lineage>
</organism>
<sequence length="100" mass="10855">MGQESQGFAYLPDSLKKAMRACAAQVDDVAWMERAFAPAELRREDFGMAPGSESVAAAYCGDPGRYESVAAYLKDLRLALEFVALALGESETTYVRAAPR</sequence>
<comment type="caution">
    <text evidence="1">The sequence shown here is derived from an EMBL/GenBank/DDBJ whole genome shotgun (WGS) entry which is preliminary data.</text>
</comment>
<dbReference type="Proteomes" id="UP001589646">
    <property type="component" value="Unassembled WGS sequence"/>
</dbReference>
<reference evidence="1 2" key="1">
    <citation type="submission" date="2024-09" db="EMBL/GenBank/DDBJ databases">
        <authorList>
            <person name="Sun Q."/>
            <person name="Mori K."/>
        </authorList>
    </citation>
    <scope>NUCLEOTIDE SEQUENCE [LARGE SCALE GENOMIC DNA]</scope>
    <source>
        <strain evidence="1 2">JCM 3323</strain>
    </source>
</reference>
<gene>
    <name evidence="1" type="ORF">ACFFRN_02455</name>
</gene>
<accession>A0ABV5PRU1</accession>
<protein>
    <submittedName>
        <fullName evidence="1">Uncharacterized protein</fullName>
    </submittedName>
</protein>